<name>A0ACB9I4Y2_9ASTR</name>
<comment type="caution">
    <text evidence="1">The sequence shown here is derived from an EMBL/GenBank/DDBJ whole genome shotgun (WGS) entry which is preliminary data.</text>
</comment>
<evidence type="ECO:0000313" key="2">
    <source>
        <dbReference type="Proteomes" id="UP001056120"/>
    </source>
</evidence>
<sequence>MEELEKERLVNLVRVTGTCGRHEHLRRPSVLNKPCLPRTLKERLLRIENELTSKRRSGARGRLIWPTSITLSPSAAYKEKSTSRKEVHQQHERKKNLD</sequence>
<gene>
    <name evidence="1" type="ORF">L1987_30248</name>
</gene>
<dbReference type="EMBL" id="CM042027">
    <property type="protein sequence ID" value="KAI3802122.1"/>
    <property type="molecule type" value="Genomic_DNA"/>
</dbReference>
<reference evidence="2" key="1">
    <citation type="journal article" date="2022" name="Mol. Ecol. Resour.">
        <title>The genomes of chicory, endive, great burdock and yacon provide insights into Asteraceae palaeo-polyploidization history and plant inulin production.</title>
        <authorList>
            <person name="Fan W."/>
            <person name="Wang S."/>
            <person name="Wang H."/>
            <person name="Wang A."/>
            <person name="Jiang F."/>
            <person name="Liu H."/>
            <person name="Zhao H."/>
            <person name="Xu D."/>
            <person name="Zhang Y."/>
        </authorList>
    </citation>
    <scope>NUCLEOTIDE SEQUENCE [LARGE SCALE GENOMIC DNA]</scope>
    <source>
        <strain evidence="2">cv. Yunnan</strain>
    </source>
</reference>
<keyword evidence="2" id="KW-1185">Reference proteome</keyword>
<dbReference type="Proteomes" id="UP001056120">
    <property type="component" value="Linkage Group LG10"/>
</dbReference>
<accession>A0ACB9I4Y2</accession>
<organism evidence="1 2">
    <name type="scientific">Smallanthus sonchifolius</name>
    <dbReference type="NCBI Taxonomy" id="185202"/>
    <lineage>
        <taxon>Eukaryota</taxon>
        <taxon>Viridiplantae</taxon>
        <taxon>Streptophyta</taxon>
        <taxon>Embryophyta</taxon>
        <taxon>Tracheophyta</taxon>
        <taxon>Spermatophyta</taxon>
        <taxon>Magnoliopsida</taxon>
        <taxon>eudicotyledons</taxon>
        <taxon>Gunneridae</taxon>
        <taxon>Pentapetalae</taxon>
        <taxon>asterids</taxon>
        <taxon>campanulids</taxon>
        <taxon>Asterales</taxon>
        <taxon>Asteraceae</taxon>
        <taxon>Asteroideae</taxon>
        <taxon>Heliantheae alliance</taxon>
        <taxon>Millerieae</taxon>
        <taxon>Smallanthus</taxon>
    </lineage>
</organism>
<protein>
    <submittedName>
        <fullName evidence="1">Uncharacterized protein</fullName>
    </submittedName>
</protein>
<evidence type="ECO:0000313" key="1">
    <source>
        <dbReference type="EMBL" id="KAI3802122.1"/>
    </source>
</evidence>
<reference evidence="1 2" key="2">
    <citation type="journal article" date="2022" name="Mol. Ecol. Resour.">
        <title>The genomes of chicory, endive, great burdock and yacon provide insights into Asteraceae paleo-polyploidization history and plant inulin production.</title>
        <authorList>
            <person name="Fan W."/>
            <person name="Wang S."/>
            <person name="Wang H."/>
            <person name="Wang A."/>
            <person name="Jiang F."/>
            <person name="Liu H."/>
            <person name="Zhao H."/>
            <person name="Xu D."/>
            <person name="Zhang Y."/>
        </authorList>
    </citation>
    <scope>NUCLEOTIDE SEQUENCE [LARGE SCALE GENOMIC DNA]</scope>
    <source>
        <strain evidence="2">cv. Yunnan</strain>
        <tissue evidence="1">Leaves</tissue>
    </source>
</reference>
<proteinExistence type="predicted"/>